<dbReference type="OrthoDB" id="388931at2"/>
<dbReference type="EMBL" id="CP005074">
    <property type="protein sequence ID" value="AGR41144.1"/>
    <property type="molecule type" value="Genomic_DNA"/>
</dbReference>
<reference evidence="2 3" key="1">
    <citation type="journal article" date="2013" name="Genome Biol. Evol.">
        <title>Comparison of metabolic capacities and inference of gene content evolution in mosquito-associated Spiroplasma diminutum and S. taiwanense.</title>
        <authorList>
            <person name="Lo W.S."/>
            <person name="Ku C."/>
            <person name="Chen L.L."/>
            <person name="Chang T.H."/>
            <person name="Kuo C.H."/>
        </authorList>
    </citation>
    <scope>NUCLEOTIDE SEQUENCE [LARGE SCALE GENOMIC DNA]</scope>
    <source>
        <strain evidence="2">CT-1</strain>
    </source>
</reference>
<dbReference type="PROSITE" id="PS51257">
    <property type="entry name" value="PROKAR_LIPOPROTEIN"/>
    <property type="match status" value="1"/>
</dbReference>
<organism evidence="2 3">
    <name type="scientific">Spiroplasma taiwanense CT-1</name>
    <dbReference type="NCBI Taxonomy" id="1276220"/>
    <lineage>
        <taxon>Bacteria</taxon>
        <taxon>Bacillati</taxon>
        <taxon>Mycoplasmatota</taxon>
        <taxon>Mollicutes</taxon>
        <taxon>Entomoplasmatales</taxon>
        <taxon>Spiroplasmataceae</taxon>
        <taxon>Spiroplasma</taxon>
    </lineage>
</organism>
<dbReference type="PATRIC" id="fig|1276220.3.peg.518"/>
<dbReference type="AlphaFoldDB" id="S5LTV0"/>
<evidence type="ECO:0000256" key="1">
    <source>
        <dbReference type="SAM" id="SignalP"/>
    </source>
</evidence>
<dbReference type="RefSeq" id="WP_020834283.1">
    <property type="nucleotide sequence ID" value="NC_021846.1"/>
</dbReference>
<keyword evidence="1" id="KW-0732">Signal</keyword>
<dbReference type="KEGG" id="stai:STAIW_v1c05110"/>
<dbReference type="HOGENOM" id="CLU_1022722_0_0_14"/>
<keyword evidence="3" id="KW-1185">Reference proteome</keyword>
<sequence>MKKLLLIFSSFSIFSFPVLVTACEAIETFPSKNFSTTTNVINKFFSEEINKIKPYNFKYLQLINNSWEHIGFESNLSTHKANNVIFDSSNLTIEEKSFVDILSSLYNPIIMDDEINFTGLTFAIENIFLNSITLNKEFESVAQSEIAITIKKGWKISGKLLLTLETSSNDLIPKEETFQFINKIIESLKFNFKIQENYEFEETEEIADDYDFYITGNIDSIIFDSFREELLKKQFILNGLNLKNSDIQYEEIESNGEDLIKTITIAGIKYRFV</sequence>
<feature type="signal peptide" evidence="1">
    <location>
        <begin position="1"/>
        <end position="21"/>
    </location>
</feature>
<gene>
    <name evidence="2" type="ORF">STAIW_v1c05110</name>
</gene>
<evidence type="ECO:0000313" key="2">
    <source>
        <dbReference type="EMBL" id="AGR41144.1"/>
    </source>
</evidence>
<protein>
    <recommendedName>
        <fullName evidence="4">Lipoprotein</fullName>
    </recommendedName>
</protein>
<name>S5LTV0_9MOLU</name>
<accession>S5LTV0</accession>
<dbReference type="STRING" id="1276220.STAIW_v1c05110"/>
<evidence type="ECO:0000313" key="3">
    <source>
        <dbReference type="Proteomes" id="UP000014984"/>
    </source>
</evidence>
<evidence type="ECO:0008006" key="4">
    <source>
        <dbReference type="Google" id="ProtNLM"/>
    </source>
</evidence>
<feature type="chain" id="PRO_5004530249" description="Lipoprotein" evidence="1">
    <location>
        <begin position="22"/>
        <end position="273"/>
    </location>
</feature>
<dbReference type="Proteomes" id="UP000014984">
    <property type="component" value="Chromosome"/>
</dbReference>
<proteinExistence type="predicted"/>